<protein>
    <recommendedName>
        <fullName evidence="4">AB hydrolase-1 domain-containing protein</fullName>
    </recommendedName>
</protein>
<dbReference type="GO" id="GO:0097176">
    <property type="term" value="P:epoxide metabolic process"/>
    <property type="evidence" value="ECO:0007669"/>
    <property type="project" value="TreeGrafter"/>
</dbReference>
<sequence length="145" mass="15460">MLYKSGPPPFPCTATLSTSRRPRQRISITGPAGNARWTPAAPGRRGRAGGGGVRALLLTHGWPNSFVEFTELIGPLTDPRAHGGDPGQAFHVVVPSMPGFGFSAPPPEAGFSVARIGRMLAELMRRLGHDRRARGRTPRSGCWPG</sequence>
<dbReference type="InterPro" id="IPR000639">
    <property type="entry name" value="Epox_hydrolase-like"/>
</dbReference>
<dbReference type="Proteomes" id="UP000246050">
    <property type="component" value="Unassembled WGS sequence"/>
</dbReference>
<dbReference type="Pfam" id="PF00561">
    <property type="entry name" value="Abhydrolase_1"/>
    <property type="match status" value="1"/>
</dbReference>
<dbReference type="InterPro" id="IPR029058">
    <property type="entry name" value="AB_hydrolase_fold"/>
</dbReference>
<dbReference type="AlphaFoldDB" id="A0A317D482"/>
<feature type="domain" description="AB hydrolase-1" evidence="4">
    <location>
        <begin position="55"/>
        <end position="131"/>
    </location>
</feature>
<dbReference type="PRINTS" id="PR00412">
    <property type="entry name" value="EPOXHYDRLASE"/>
</dbReference>
<evidence type="ECO:0000259" key="4">
    <source>
        <dbReference type="Pfam" id="PF00561"/>
    </source>
</evidence>
<dbReference type="EMBL" id="QGKS01000406">
    <property type="protein sequence ID" value="PWR09152.1"/>
    <property type="molecule type" value="Genomic_DNA"/>
</dbReference>
<evidence type="ECO:0000256" key="2">
    <source>
        <dbReference type="ARBA" id="ARBA00022801"/>
    </source>
</evidence>
<organism evidence="5 6">
    <name type="scientific">Micromonospora sicca</name>
    <dbReference type="NCBI Taxonomy" id="2202420"/>
    <lineage>
        <taxon>Bacteria</taxon>
        <taxon>Bacillati</taxon>
        <taxon>Actinomycetota</taxon>
        <taxon>Actinomycetes</taxon>
        <taxon>Micromonosporales</taxon>
        <taxon>Micromonosporaceae</taxon>
        <taxon>Micromonospora</taxon>
    </lineage>
</organism>
<evidence type="ECO:0000256" key="1">
    <source>
        <dbReference type="ARBA" id="ARBA00010088"/>
    </source>
</evidence>
<accession>A0A317D482</accession>
<evidence type="ECO:0000313" key="6">
    <source>
        <dbReference type="Proteomes" id="UP000246050"/>
    </source>
</evidence>
<keyword evidence="2" id="KW-0378">Hydrolase</keyword>
<reference evidence="5 6" key="1">
    <citation type="submission" date="2018-05" db="EMBL/GenBank/DDBJ databases">
        <title>Micromonosporas from Atacama Desert.</title>
        <authorList>
            <person name="Carro L."/>
            <person name="Golinska P."/>
            <person name="Klenk H.-P."/>
            <person name="Goodfellow M."/>
        </authorList>
    </citation>
    <scope>NUCLEOTIDE SEQUENCE [LARGE SCALE GENOMIC DNA]</scope>
    <source>
        <strain evidence="5 6">4G51</strain>
    </source>
</reference>
<dbReference type="InterPro" id="IPR000073">
    <property type="entry name" value="AB_hydrolase_1"/>
</dbReference>
<comment type="caution">
    <text evidence="5">The sequence shown here is derived from an EMBL/GenBank/DDBJ whole genome shotgun (WGS) entry which is preliminary data.</text>
</comment>
<evidence type="ECO:0000256" key="3">
    <source>
        <dbReference type="SAM" id="MobiDB-lite"/>
    </source>
</evidence>
<feature type="region of interest" description="Disordered" evidence="3">
    <location>
        <begin position="1"/>
        <end position="49"/>
    </location>
</feature>
<comment type="similarity">
    <text evidence="1">Belongs to the peptidase S33 family.</text>
</comment>
<dbReference type="PANTHER" id="PTHR21661:SF35">
    <property type="entry name" value="EPOXIDE HYDROLASE"/>
    <property type="match status" value="1"/>
</dbReference>
<dbReference type="SUPFAM" id="SSF53474">
    <property type="entry name" value="alpha/beta-Hydrolases"/>
    <property type="match status" value="1"/>
</dbReference>
<feature type="compositionally biased region" description="Pro residues" evidence="3">
    <location>
        <begin position="1"/>
        <end position="11"/>
    </location>
</feature>
<dbReference type="GO" id="GO:0004301">
    <property type="term" value="F:epoxide hydrolase activity"/>
    <property type="evidence" value="ECO:0007669"/>
    <property type="project" value="TreeGrafter"/>
</dbReference>
<dbReference type="Gene3D" id="3.40.50.1820">
    <property type="entry name" value="alpha/beta hydrolase"/>
    <property type="match status" value="1"/>
</dbReference>
<dbReference type="PANTHER" id="PTHR21661">
    <property type="entry name" value="EPOXIDE HYDROLASE 1-RELATED"/>
    <property type="match status" value="1"/>
</dbReference>
<evidence type="ECO:0000313" key="5">
    <source>
        <dbReference type="EMBL" id="PWR09152.1"/>
    </source>
</evidence>
<proteinExistence type="inferred from homology"/>
<name>A0A317D482_9ACTN</name>
<gene>
    <name evidence="5" type="ORF">DKT69_31665</name>
</gene>
<dbReference type="OrthoDB" id="4654311at2"/>